<protein>
    <submittedName>
        <fullName evidence="2">Uncharacterized protein</fullName>
    </submittedName>
</protein>
<evidence type="ECO:0000313" key="3">
    <source>
        <dbReference type="Proteomes" id="UP001500305"/>
    </source>
</evidence>
<feature type="compositionally biased region" description="Basic and acidic residues" evidence="1">
    <location>
        <begin position="41"/>
        <end position="66"/>
    </location>
</feature>
<feature type="compositionally biased region" description="Basic and acidic residues" evidence="1">
    <location>
        <begin position="21"/>
        <end position="34"/>
    </location>
</feature>
<sequence>MPATAWRPTVAELLTGRKASHRDTDSRAEPRTESRSGNPHAEARTRTESRSGDPHAEAHTRADNRAHASPRSRG</sequence>
<feature type="region of interest" description="Disordered" evidence="1">
    <location>
        <begin position="1"/>
        <end position="74"/>
    </location>
</feature>
<comment type="caution">
    <text evidence="2">The sequence shown here is derived from an EMBL/GenBank/DDBJ whole genome shotgun (WGS) entry which is preliminary data.</text>
</comment>
<dbReference type="Proteomes" id="UP001500305">
    <property type="component" value="Unassembled WGS sequence"/>
</dbReference>
<evidence type="ECO:0000256" key="1">
    <source>
        <dbReference type="SAM" id="MobiDB-lite"/>
    </source>
</evidence>
<reference evidence="2 3" key="1">
    <citation type="journal article" date="2019" name="Int. J. Syst. Evol. Microbiol.">
        <title>The Global Catalogue of Microorganisms (GCM) 10K type strain sequencing project: providing services to taxonomists for standard genome sequencing and annotation.</title>
        <authorList>
            <consortium name="The Broad Institute Genomics Platform"/>
            <consortium name="The Broad Institute Genome Sequencing Center for Infectious Disease"/>
            <person name="Wu L."/>
            <person name="Ma J."/>
        </authorList>
    </citation>
    <scope>NUCLEOTIDE SEQUENCE [LARGE SCALE GENOMIC DNA]</scope>
    <source>
        <strain evidence="2 3">JCM 7356</strain>
    </source>
</reference>
<dbReference type="EMBL" id="BAAATR010000006">
    <property type="protein sequence ID" value="GAA2238654.1"/>
    <property type="molecule type" value="Genomic_DNA"/>
</dbReference>
<name>A0ABN3DQD2_9ACTN</name>
<accession>A0ABN3DQD2</accession>
<organism evidence="2 3">
    <name type="scientific">Kitasatospora cystarginea</name>
    <dbReference type="NCBI Taxonomy" id="58350"/>
    <lineage>
        <taxon>Bacteria</taxon>
        <taxon>Bacillati</taxon>
        <taxon>Actinomycetota</taxon>
        <taxon>Actinomycetes</taxon>
        <taxon>Kitasatosporales</taxon>
        <taxon>Streptomycetaceae</taxon>
        <taxon>Kitasatospora</taxon>
    </lineage>
</organism>
<proteinExistence type="predicted"/>
<evidence type="ECO:0000313" key="2">
    <source>
        <dbReference type="EMBL" id="GAA2238654.1"/>
    </source>
</evidence>
<keyword evidence="3" id="KW-1185">Reference proteome</keyword>
<gene>
    <name evidence="2" type="ORF">GCM10010430_19640</name>
</gene>